<protein>
    <recommendedName>
        <fullName evidence="7">8-oxoguanine DNA glycosylase/AP lyase</fullName>
    </recommendedName>
    <domain>
        <recommendedName>
            <fullName evidence="7">8-oxoguanine DNA glycosylase</fullName>
            <shortName evidence="7">8-oxoG DNA glycosylase</shortName>
            <ecNumber evidence="7">3.2.2.-</ecNumber>
        </recommendedName>
    </domain>
    <domain>
        <recommendedName>
            <fullName evidence="7">DNA-(apurinic or apyrimidinic site) lyase</fullName>
            <shortName evidence="7">AP lyase</shortName>
            <ecNumber evidence="7">4.2.99.18</ecNumber>
        </recommendedName>
    </domain>
</protein>
<dbReference type="OrthoDB" id="35941at2157"/>
<dbReference type="AlphaFoldDB" id="A0A6N0NT90"/>
<dbReference type="InterPro" id="IPR011257">
    <property type="entry name" value="DNA_glycosylase"/>
</dbReference>
<dbReference type="EMBL" id="CP049074">
    <property type="protein sequence ID" value="QKQ99326.1"/>
    <property type="molecule type" value="Genomic_DNA"/>
</dbReference>
<keyword evidence="4 7" id="KW-0456">Lyase</keyword>
<feature type="domain" description="HhH-GPD" evidence="8">
    <location>
        <begin position="42"/>
        <end position="199"/>
    </location>
</feature>
<keyword evidence="3 7" id="KW-0234">DNA repair</keyword>
<dbReference type="InterPro" id="IPR023170">
    <property type="entry name" value="HhH_base_excis_C"/>
</dbReference>
<dbReference type="Pfam" id="PF22175">
    <property type="entry name" value="Ogg-HhH"/>
    <property type="match status" value="1"/>
</dbReference>
<evidence type="ECO:0000256" key="4">
    <source>
        <dbReference type="ARBA" id="ARBA00023239"/>
    </source>
</evidence>
<keyword evidence="6 7" id="KW-0326">Glycosidase</keyword>
<dbReference type="EC" id="3.2.2.-" evidence="7"/>
<sequence length="204" mass="23703">MLRKVVKDARLRAKVLERAEEFKLNNSAGESTWYRELVLCILTSNSTFISAFSALQSLNNLIFAGTVDEISAVLKKEGYRFPNLKAKYIVKSRSYLGHLKRDVKELADKDQIEAREYLLEIDGIGMKEASHFLRNVGYFDVAIIDRHILKFFFDYIAEVDRKSLSKNQYLYYENILKSVAYNFNIQVGIMDLYIWFIKTGKIAK</sequence>
<dbReference type="PIRSF" id="PIRSF005954">
    <property type="entry name" value="Thrmst_ogg"/>
    <property type="match status" value="1"/>
</dbReference>
<feature type="active site" evidence="7">
    <location>
        <position position="127"/>
    </location>
</feature>
<evidence type="ECO:0000256" key="6">
    <source>
        <dbReference type="ARBA" id="ARBA00023295"/>
    </source>
</evidence>
<accession>A0A6N0NT90</accession>
<comment type="catalytic activity">
    <reaction evidence="7">
        <text>2'-deoxyribonucleotide-(2'-deoxyribose 5'-phosphate)-2'-deoxyribonucleotide-DNA = a 3'-end 2'-deoxyribonucleotide-(2,3-dehydro-2,3-deoxyribose 5'-phosphate)-DNA + a 5'-end 5'-phospho-2'-deoxyribonucleoside-DNA + H(+)</text>
        <dbReference type="Rhea" id="RHEA:66592"/>
        <dbReference type="Rhea" id="RHEA-COMP:13180"/>
        <dbReference type="Rhea" id="RHEA-COMP:16897"/>
        <dbReference type="Rhea" id="RHEA-COMP:17067"/>
        <dbReference type="ChEBI" id="CHEBI:15378"/>
        <dbReference type="ChEBI" id="CHEBI:136412"/>
        <dbReference type="ChEBI" id="CHEBI:157695"/>
        <dbReference type="ChEBI" id="CHEBI:167181"/>
        <dbReference type="EC" id="4.2.99.18"/>
    </reaction>
</comment>
<dbReference type="CDD" id="cd00056">
    <property type="entry name" value="ENDO3c"/>
    <property type="match status" value="1"/>
</dbReference>
<dbReference type="RefSeq" id="WP_174629124.1">
    <property type="nucleotide sequence ID" value="NZ_CP049074.1"/>
</dbReference>
<dbReference type="HAMAP" id="MF_00241">
    <property type="entry name" value="Ogg"/>
    <property type="match status" value="1"/>
</dbReference>
<reference evidence="9 10" key="1">
    <citation type="submission" date="2020-02" db="EMBL/GenBank/DDBJ databases">
        <title>Comparative genome analysis reveals the metabolism and evolution of the thermophilic archaeal genus Metallosphaera.</title>
        <authorList>
            <person name="Jiang C."/>
        </authorList>
    </citation>
    <scope>NUCLEOTIDE SEQUENCE [LARGE SCALE GENOMIC DNA]</scope>
    <source>
        <strain evidence="9 10">Ric-A</strain>
    </source>
</reference>
<dbReference type="GO" id="GO:0016799">
    <property type="term" value="F:hydrolase activity, hydrolyzing N-glycosyl compounds"/>
    <property type="evidence" value="ECO:0007669"/>
    <property type="project" value="UniProtKB-UniRule"/>
</dbReference>
<proteinExistence type="inferred from homology"/>
<feature type="active site" evidence="7">
    <location>
        <position position="145"/>
    </location>
</feature>
<evidence type="ECO:0000256" key="5">
    <source>
        <dbReference type="ARBA" id="ARBA00023268"/>
    </source>
</evidence>
<dbReference type="GO" id="GO:0006284">
    <property type="term" value="P:base-excision repair"/>
    <property type="evidence" value="ECO:0007669"/>
    <property type="project" value="UniProtKB-UniRule"/>
</dbReference>
<dbReference type="NCBIfam" id="NF002305">
    <property type="entry name" value="PRK01229.1"/>
    <property type="match status" value="1"/>
</dbReference>
<dbReference type="Gene3D" id="1.10.1670.10">
    <property type="entry name" value="Helix-hairpin-Helix base-excision DNA repair enzymes (C-terminal)"/>
    <property type="match status" value="1"/>
</dbReference>
<keyword evidence="10" id="KW-1185">Reference proteome</keyword>
<organism evidence="9 10">
    <name type="scientific">Metallosphaera tengchongensis</name>
    <dbReference type="NCBI Taxonomy" id="1532350"/>
    <lineage>
        <taxon>Archaea</taxon>
        <taxon>Thermoproteota</taxon>
        <taxon>Thermoprotei</taxon>
        <taxon>Sulfolobales</taxon>
        <taxon>Sulfolobaceae</taxon>
        <taxon>Metallosphaera</taxon>
    </lineage>
</organism>
<dbReference type="Proteomes" id="UP000509301">
    <property type="component" value="Chromosome"/>
</dbReference>
<evidence type="ECO:0000256" key="2">
    <source>
        <dbReference type="ARBA" id="ARBA00022801"/>
    </source>
</evidence>
<evidence type="ECO:0000256" key="3">
    <source>
        <dbReference type="ARBA" id="ARBA00023204"/>
    </source>
</evidence>
<comment type="similarity">
    <text evidence="7">Belongs to the type-2 OGG1 family.</text>
</comment>
<evidence type="ECO:0000313" key="10">
    <source>
        <dbReference type="Proteomes" id="UP000509301"/>
    </source>
</evidence>
<comment type="function">
    <text evidence="7">Catalyzes the excision of an oxidatively damaged form of guanine (7,8-dihydro-8-oxoguanine = 8-oxoG) from DNA. Also cleaves the DNA backbone at apurinic/apyrimidinic sites (AP sites).</text>
</comment>
<dbReference type="KEGG" id="mten:GWK48_01995"/>
<dbReference type="GO" id="GO:0140078">
    <property type="term" value="F:class I DNA-(apurinic or apyrimidinic site) endonuclease activity"/>
    <property type="evidence" value="ECO:0007669"/>
    <property type="project" value="UniProtKB-EC"/>
</dbReference>
<evidence type="ECO:0000259" key="8">
    <source>
        <dbReference type="SMART" id="SM00478"/>
    </source>
</evidence>
<evidence type="ECO:0000256" key="7">
    <source>
        <dbReference type="HAMAP-Rule" id="MF_00241"/>
    </source>
</evidence>
<dbReference type="SMART" id="SM00478">
    <property type="entry name" value="ENDO3c"/>
    <property type="match status" value="1"/>
</dbReference>
<keyword evidence="2 7" id="KW-0378">Hydrolase</keyword>
<dbReference type="Gene3D" id="1.10.340.30">
    <property type="entry name" value="Hypothetical protein, domain 2"/>
    <property type="match status" value="1"/>
</dbReference>
<feature type="site" description="Important for guanine/8-oxoguanine distinction" evidence="7">
    <location>
        <position position="204"/>
    </location>
</feature>
<dbReference type="InterPro" id="IPR003265">
    <property type="entry name" value="HhH-GPD_domain"/>
</dbReference>
<dbReference type="SUPFAM" id="SSF48150">
    <property type="entry name" value="DNA-glycosylase"/>
    <property type="match status" value="1"/>
</dbReference>
<gene>
    <name evidence="7" type="primary">ogg</name>
    <name evidence="9" type="ORF">GWK48_01995</name>
</gene>
<dbReference type="GeneID" id="55640680"/>
<keyword evidence="5 7" id="KW-0511">Multifunctional enzyme</keyword>
<name>A0A6N0NT90_9CREN</name>
<keyword evidence="1 7" id="KW-0227">DNA damage</keyword>
<evidence type="ECO:0000256" key="1">
    <source>
        <dbReference type="ARBA" id="ARBA00022763"/>
    </source>
</evidence>
<dbReference type="InterPro" id="IPR012092">
    <property type="entry name" value="DNA_glyclase/AP_lyase_Ogg"/>
</dbReference>
<evidence type="ECO:0000313" key="9">
    <source>
        <dbReference type="EMBL" id="QKQ99326.1"/>
    </source>
</evidence>
<dbReference type="EC" id="4.2.99.18" evidence="7"/>